<reference evidence="1" key="1">
    <citation type="submission" date="2020-04" db="EMBL/GenBank/DDBJ databases">
        <authorList>
            <person name="Alioto T."/>
            <person name="Alioto T."/>
            <person name="Gomez Garrido J."/>
        </authorList>
    </citation>
    <scope>NUCLEOTIDE SEQUENCE</scope>
    <source>
        <strain evidence="1">A484AB</strain>
    </source>
</reference>
<proteinExistence type="predicted"/>
<dbReference type="EMBL" id="CACRXK020017521">
    <property type="protein sequence ID" value="CAB4031307.1"/>
    <property type="molecule type" value="Genomic_DNA"/>
</dbReference>
<protein>
    <submittedName>
        <fullName evidence="1">Uncharacterized protein</fullName>
    </submittedName>
</protein>
<dbReference type="Proteomes" id="UP001152795">
    <property type="component" value="Unassembled WGS sequence"/>
</dbReference>
<feature type="non-terminal residue" evidence="1">
    <location>
        <position position="1"/>
    </location>
</feature>
<accession>A0A6S7JJF2</accession>
<organism evidence="1 2">
    <name type="scientific">Paramuricea clavata</name>
    <name type="common">Red gorgonian</name>
    <name type="synonym">Violescent sea-whip</name>
    <dbReference type="NCBI Taxonomy" id="317549"/>
    <lineage>
        <taxon>Eukaryota</taxon>
        <taxon>Metazoa</taxon>
        <taxon>Cnidaria</taxon>
        <taxon>Anthozoa</taxon>
        <taxon>Octocorallia</taxon>
        <taxon>Malacalcyonacea</taxon>
        <taxon>Plexauridae</taxon>
        <taxon>Paramuricea</taxon>
    </lineage>
</organism>
<evidence type="ECO:0000313" key="1">
    <source>
        <dbReference type="EMBL" id="CAB4031307.1"/>
    </source>
</evidence>
<gene>
    <name evidence="1" type="ORF">PACLA_8A048014</name>
</gene>
<keyword evidence="2" id="KW-1185">Reference proteome</keyword>
<dbReference type="AlphaFoldDB" id="A0A6S7JJF2"/>
<name>A0A6S7JJF2_PARCT</name>
<evidence type="ECO:0000313" key="2">
    <source>
        <dbReference type="Proteomes" id="UP001152795"/>
    </source>
</evidence>
<sequence length="150" mass="17612">RLLELALTAKEEREESVMKLQHKFGLKLSEKYKKVQDLMKKVKQLEGKLYVTNDTSLEKTSTEETSTEDTIVTEMSVNELRNKFEPEILQKNLELQQKSLEIETLENSSGGHCDKEHVEMTKRIEKLQEELYQRNEQLHEKISETGFQLL</sequence>
<comment type="caution">
    <text evidence="1">The sequence shown here is derived from an EMBL/GenBank/DDBJ whole genome shotgun (WGS) entry which is preliminary data.</text>
</comment>